<dbReference type="OrthoDB" id="2126698at2759"/>
<dbReference type="GO" id="GO:0016020">
    <property type="term" value="C:membrane"/>
    <property type="evidence" value="ECO:0007669"/>
    <property type="project" value="UniProtKB-SubCell"/>
</dbReference>
<evidence type="ECO:0000256" key="3">
    <source>
        <dbReference type="ARBA" id="ARBA00022692"/>
    </source>
</evidence>
<sequence>AAEEVYEQESNGENLIRRIFLESKKTWHIAGPSIFTRIALFSLTVITQSFAGHLSDLDLAAISIVTTVIIGITFGFLLGMASALETLCGQAYGAKQYHMLGIYMQRSWVVLFFSSILLVPLFLFATPILEFTGQSTEVAELSGVVALWLIPMHLSFGFQFTLVRFLQCQLKTAVIAWVSGVALALHVFVSWLFVYKLRVGIVGTAITLDFSWWVSVLGLFGFVVCGGCPHSWTGFSNQAFVGLWEFFKLSVASGVMLSLESFYFRVLIIVAGKMQNAEVALDALSICVTILAWESMIPLGFFAATGYVVNCESVSSFDLLDTTPRAYASTHIRRDLRTELQGRGTLLLKNSSIPLTPDMIDDCCQSMLENQISELLTLPMMHDPVNRLCKVKGRVRVANELGAGNAEGAKFASIVCVFTSLLVGILFWVLILAIPDKLAMIFTSTTSVITMVKQLSVLLSFTVLLNCIQPVLSGSYYIVGVPLGLVMGWFLDFGIEIRTLQGIWCGMISGTVVQTLILTFITVRCKWEKQVMSF</sequence>
<organism evidence="7 8">
    <name type="scientific">Rhododendron williamsianum</name>
    <dbReference type="NCBI Taxonomy" id="262921"/>
    <lineage>
        <taxon>Eukaryota</taxon>
        <taxon>Viridiplantae</taxon>
        <taxon>Streptophyta</taxon>
        <taxon>Embryophyta</taxon>
        <taxon>Tracheophyta</taxon>
        <taxon>Spermatophyta</taxon>
        <taxon>Magnoliopsida</taxon>
        <taxon>eudicotyledons</taxon>
        <taxon>Gunneridae</taxon>
        <taxon>Pentapetalae</taxon>
        <taxon>asterids</taxon>
        <taxon>Ericales</taxon>
        <taxon>Ericaceae</taxon>
        <taxon>Ericoideae</taxon>
        <taxon>Rhodoreae</taxon>
        <taxon>Rhododendron</taxon>
    </lineage>
</organism>
<feature type="transmembrane region" description="Helical" evidence="6">
    <location>
        <begin position="210"/>
        <end position="228"/>
    </location>
</feature>
<evidence type="ECO:0000256" key="4">
    <source>
        <dbReference type="ARBA" id="ARBA00022989"/>
    </source>
</evidence>
<feature type="transmembrane region" description="Helical" evidence="6">
    <location>
        <begin position="501"/>
        <end position="523"/>
    </location>
</feature>
<dbReference type="Pfam" id="PF01554">
    <property type="entry name" value="MatE"/>
    <property type="match status" value="2"/>
</dbReference>
<dbReference type="CDD" id="cd13132">
    <property type="entry name" value="MATE_eukaryotic"/>
    <property type="match status" value="1"/>
</dbReference>
<keyword evidence="5 6" id="KW-0472">Membrane</keyword>
<accession>A0A6A4LSS8</accession>
<comment type="subcellular location">
    <subcellularLocation>
        <location evidence="1">Membrane</location>
        <topology evidence="1">Multi-pass membrane protein</topology>
    </subcellularLocation>
</comment>
<gene>
    <name evidence="7" type="ORF">C3L33_10717</name>
</gene>
<reference evidence="7 8" key="1">
    <citation type="journal article" date="2019" name="Genome Biol. Evol.">
        <title>The Rhododendron genome and chromosomal organization provide insight into shared whole-genome duplications across the heath family (Ericaceae).</title>
        <authorList>
            <person name="Soza V.L."/>
            <person name="Lindsley D."/>
            <person name="Waalkes A."/>
            <person name="Ramage E."/>
            <person name="Patwardhan R.P."/>
            <person name="Burton J.N."/>
            <person name="Adey A."/>
            <person name="Kumar A."/>
            <person name="Qiu R."/>
            <person name="Shendure J."/>
            <person name="Hall B."/>
        </authorList>
    </citation>
    <scope>NUCLEOTIDE SEQUENCE [LARGE SCALE GENOMIC DNA]</scope>
    <source>
        <strain evidence="7">RSF 1966-606</strain>
    </source>
</reference>
<dbReference type="InterPro" id="IPR045069">
    <property type="entry name" value="MATE_euk"/>
</dbReference>
<evidence type="ECO:0000256" key="6">
    <source>
        <dbReference type="RuleBase" id="RU004914"/>
    </source>
</evidence>
<feature type="transmembrane region" description="Helical" evidence="6">
    <location>
        <begin position="249"/>
        <end position="271"/>
    </location>
</feature>
<evidence type="ECO:0000313" key="8">
    <source>
        <dbReference type="Proteomes" id="UP000428333"/>
    </source>
</evidence>
<keyword evidence="3 6" id="KW-0812">Transmembrane</keyword>
<name>A0A6A4LSS8_9ERIC</name>
<protein>
    <recommendedName>
        <fullName evidence="6">Protein DETOXIFICATION</fullName>
    </recommendedName>
    <alternativeName>
        <fullName evidence="6">Multidrug and toxic compound extrusion protein</fullName>
    </alternativeName>
</protein>
<feature type="transmembrane region" description="Helical" evidence="6">
    <location>
        <begin position="411"/>
        <end position="434"/>
    </location>
</feature>
<evidence type="ECO:0000256" key="2">
    <source>
        <dbReference type="ARBA" id="ARBA00010199"/>
    </source>
</evidence>
<evidence type="ECO:0000313" key="7">
    <source>
        <dbReference type="EMBL" id="KAE9457378.1"/>
    </source>
</evidence>
<feature type="transmembrane region" description="Helical" evidence="6">
    <location>
        <begin position="440"/>
        <end position="464"/>
    </location>
</feature>
<feature type="transmembrane region" description="Helical" evidence="6">
    <location>
        <begin position="141"/>
        <end position="162"/>
    </location>
</feature>
<comment type="similarity">
    <text evidence="2 6">Belongs to the multi antimicrobial extrusion (MATE) (TC 2.A.66.1) family.</text>
</comment>
<dbReference type="Proteomes" id="UP000428333">
    <property type="component" value="Linkage Group LG06"/>
</dbReference>
<evidence type="ECO:0000256" key="5">
    <source>
        <dbReference type="ARBA" id="ARBA00023136"/>
    </source>
</evidence>
<keyword evidence="8" id="KW-1185">Reference proteome</keyword>
<dbReference type="GO" id="GO:0015297">
    <property type="term" value="F:antiporter activity"/>
    <property type="evidence" value="ECO:0007669"/>
    <property type="project" value="InterPro"/>
</dbReference>
<dbReference type="PANTHER" id="PTHR11206">
    <property type="entry name" value="MULTIDRUG RESISTANCE PROTEIN"/>
    <property type="match status" value="1"/>
</dbReference>
<feature type="transmembrane region" description="Helical" evidence="6">
    <location>
        <begin position="59"/>
        <end position="87"/>
    </location>
</feature>
<keyword evidence="4 6" id="KW-1133">Transmembrane helix</keyword>
<feature type="transmembrane region" description="Helical" evidence="6">
    <location>
        <begin position="27"/>
        <end position="47"/>
    </location>
</feature>
<feature type="non-terminal residue" evidence="7">
    <location>
        <position position="1"/>
    </location>
</feature>
<proteinExistence type="inferred from homology"/>
<feature type="transmembrane region" description="Helical" evidence="6">
    <location>
        <begin position="283"/>
        <end position="309"/>
    </location>
</feature>
<dbReference type="EMBL" id="QEFC01001516">
    <property type="protein sequence ID" value="KAE9457378.1"/>
    <property type="molecule type" value="Genomic_DNA"/>
</dbReference>
<feature type="transmembrane region" description="Helical" evidence="6">
    <location>
        <begin position="174"/>
        <end position="195"/>
    </location>
</feature>
<dbReference type="GO" id="GO:1990961">
    <property type="term" value="P:xenobiotic detoxification by transmembrane export across the plasma membrane"/>
    <property type="evidence" value="ECO:0007669"/>
    <property type="project" value="InterPro"/>
</dbReference>
<comment type="caution">
    <text evidence="7">The sequence shown here is derived from an EMBL/GenBank/DDBJ whole genome shotgun (WGS) entry which is preliminary data.</text>
</comment>
<dbReference type="GO" id="GO:0042910">
    <property type="term" value="F:xenobiotic transmembrane transporter activity"/>
    <property type="evidence" value="ECO:0007669"/>
    <property type="project" value="InterPro"/>
</dbReference>
<dbReference type="InterPro" id="IPR002528">
    <property type="entry name" value="MATE_fam"/>
</dbReference>
<feature type="transmembrane region" description="Helical" evidence="6">
    <location>
        <begin position="108"/>
        <end position="129"/>
    </location>
</feature>
<dbReference type="AlphaFoldDB" id="A0A6A4LSS8"/>
<evidence type="ECO:0000256" key="1">
    <source>
        <dbReference type="ARBA" id="ARBA00004141"/>
    </source>
</evidence>
<feature type="transmembrane region" description="Helical" evidence="6">
    <location>
        <begin position="476"/>
        <end position="495"/>
    </location>
</feature>